<protein>
    <submittedName>
        <fullName evidence="1">Uncharacterized protein</fullName>
    </submittedName>
</protein>
<proteinExistence type="predicted"/>
<dbReference type="AlphaFoldDB" id="A0A5B7DRE5"/>
<gene>
    <name evidence="1" type="ORF">E2C01_016708</name>
</gene>
<keyword evidence="2" id="KW-1185">Reference proteome</keyword>
<accession>A0A5B7DRE5</accession>
<reference evidence="1 2" key="1">
    <citation type="submission" date="2019-05" db="EMBL/GenBank/DDBJ databases">
        <title>Another draft genome of Portunus trituberculatus and its Hox gene families provides insights of decapod evolution.</title>
        <authorList>
            <person name="Jeong J.-H."/>
            <person name="Song I."/>
            <person name="Kim S."/>
            <person name="Choi T."/>
            <person name="Kim D."/>
            <person name="Ryu S."/>
            <person name="Kim W."/>
        </authorList>
    </citation>
    <scope>NUCLEOTIDE SEQUENCE [LARGE SCALE GENOMIC DNA]</scope>
    <source>
        <tissue evidence="1">Muscle</tissue>
    </source>
</reference>
<dbReference type="Proteomes" id="UP000324222">
    <property type="component" value="Unassembled WGS sequence"/>
</dbReference>
<evidence type="ECO:0000313" key="1">
    <source>
        <dbReference type="EMBL" id="MPC23649.1"/>
    </source>
</evidence>
<name>A0A5B7DRE5_PORTR</name>
<dbReference type="EMBL" id="VSRR010001235">
    <property type="protein sequence ID" value="MPC23649.1"/>
    <property type="molecule type" value="Genomic_DNA"/>
</dbReference>
<organism evidence="1 2">
    <name type="scientific">Portunus trituberculatus</name>
    <name type="common">Swimming crab</name>
    <name type="synonym">Neptunus trituberculatus</name>
    <dbReference type="NCBI Taxonomy" id="210409"/>
    <lineage>
        <taxon>Eukaryota</taxon>
        <taxon>Metazoa</taxon>
        <taxon>Ecdysozoa</taxon>
        <taxon>Arthropoda</taxon>
        <taxon>Crustacea</taxon>
        <taxon>Multicrustacea</taxon>
        <taxon>Malacostraca</taxon>
        <taxon>Eumalacostraca</taxon>
        <taxon>Eucarida</taxon>
        <taxon>Decapoda</taxon>
        <taxon>Pleocyemata</taxon>
        <taxon>Brachyura</taxon>
        <taxon>Eubrachyura</taxon>
        <taxon>Portunoidea</taxon>
        <taxon>Portunidae</taxon>
        <taxon>Portuninae</taxon>
        <taxon>Portunus</taxon>
    </lineage>
</organism>
<comment type="caution">
    <text evidence="1">The sequence shown here is derived from an EMBL/GenBank/DDBJ whole genome shotgun (WGS) entry which is preliminary data.</text>
</comment>
<sequence length="65" mass="7076">MVSERRGKPKLVVNIEISKDGDVRKRSLSQRLPSVLPQHSKVSVDGQTTGAGKAVHLECNILAQI</sequence>
<evidence type="ECO:0000313" key="2">
    <source>
        <dbReference type="Proteomes" id="UP000324222"/>
    </source>
</evidence>